<accession>D3Q8U3</accession>
<sequence>MAKEQEKTGFKDRMKQIGMAFSFTTKRDKAFLPLAIVAVLIPLAAGAVLVFVTETLPWPFAIVAVFVALIFMMIVLNWRTSKAVMGQAVGQQGAAYAIVDQMRGWHITPAVAVSPNQDLVHRAVSKSGIVLLAEGGSARMKSLINQEKKKLNRVVGTTPIYDFVVGEDEDQLSVRKLRKTLMKLPRNITAKQANDLNRRLNALKQSKPPMPKGPVPQNMKPPKGARRAMRGK</sequence>
<proteinExistence type="predicted"/>
<gene>
    <name evidence="3" type="ordered locus">Snas_4894</name>
</gene>
<keyword evidence="2" id="KW-0472">Membrane</keyword>
<evidence type="ECO:0000313" key="4">
    <source>
        <dbReference type="Proteomes" id="UP000000844"/>
    </source>
</evidence>
<dbReference type="Proteomes" id="UP000000844">
    <property type="component" value="Chromosome"/>
</dbReference>
<dbReference type="InterPro" id="IPR025445">
    <property type="entry name" value="DUF4191"/>
</dbReference>
<feature type="compositionally biased region" description="Basic residues" evidence="1">
    <location>
        <begin position="223"/>
        <end position="232"/>
    </location>
</feature>
<dbReference type="EMBL" id="CP001778">
    <property type="protein sequence ID" value="ADD44535.1"/>
    <property type="molecule type" value="Genomic_DNA"/>
</dbReference>
<dbReference type="Pfam" id="PF13829">
    <property type="entry name" value="DUF4191"/>
    <property type="match status" value="1"/>
</dbReference>
<evidence type="ECO:0000256" key="1">
    <source>
        <dbReference type="SAM" id="MobiDB-lite"/>
    </source>
</evidence>
<feature type="transmembrane region" description="Helical" evidence="2">
    <location>
        <begin position="56"/>
        <end position="76"/>
    </location>
</feature>
<feature type="region of interest" description="Disordered" evidence="1">
    <location>
        <begin position="202"/>
        <end position="232"/>
    </location>
</feature>
<keyword evidence="2" id="KW-0812">Transmembrane</keyword>
<evidence type="ECO:0000313" key="3">
    <source>
        <dbReference type="EMBL" id="ADD44535.1"/>
    </source>
</evidence>
<dbReference type="STRING" id="446470.Snas_4894"/>
<keyword evidence="4" id="KW-1185">Reference proteome</keyword>
<reference evidence="3 4" key="1">
    <citation type="journal article" date="2009" name="Stand. Genomic Sci.">
        <title>Complete genome sequence of Stackebrandtia nassauensis type strain (LLR-40K-21).</title>
        <authorList>
            <person name="Munk C."/>
            <person name="Lapidus A."/>
            <person name="Copeland A."/>
            <person name="Jando M."/>
            <person name="Mayilraj S."/>
            <person name="Glavina Del Rio T."/>
            <person name="Nolan M."/>
            <person name="Chen F."/>
            <person name="Lucas S."/>
            <person name="Tice H."/>
            <person name="Cheng J.F."/>
            <person name="Han C."/>
            <person name="Detter J.C."/>
            <person name="Bruce D."/>
            <person name="Goodwin L."/>
            <person name="Chain P."/>
            <person name="Pitluck S."/>
            <person name="Goker M."/>
            <person name="Ovchinikova G."/>
            <person name="Pati A."/>
            <person name="Ivanova N."/>
            <person name="Mavromatis K."/>
            <person name="Chen A."/>
            <person name="Palaniappan K."/>
            <person name="Land M."/>
            <person name="Hauser L."/>
            <person name="Chang Y.J."/>
            <person name="Jeffries C.D."/>
            <person name="Bristow J."/>
            <person name="Eisen J.A."/>
            <person name="Markowitz V."/>
            <person name="Hugenholtz P."/>
            <person name="Kyrpides N.C."/>
            <person name="Klenk H.P."/>
        </authorList>
    </citation>
    <scope>NUCLEOTIDE SEQUENCE [LARGE SCALE GENOMIC DNA]</scope>
    <source>
        <strain evidence="4">DSM 44728 / CIP 108903 / NRRL B-16338 / NBRC 102104 / LLR-40K-21</strain>
    </source>
</reference>
<evidence type="ECO:0008006" key="5">
    <source>
        <dbReference type="Google" id="ProtNLM"/>
    </source>
</evidence>
<dbReference type="HOGENOM" id="CLU_089257_0_0_11"/>
<protein>
    <recommendedName>
        <fullName evidence="5">Integral membrane protein</fullName>
    </recommendedName>
</protein>
<dbReference type="RefSeq" id="WP_013020106.1">
    <property type="nucleotide sequence ID" value="NC_013947.1"/>
</dbReference>
<dbReference type="eggNOG" id="ENOG5031K3Y">
    <property type="taxonomic scope" value="Bacteria"/>
</dbReference>
<name>D3Q8U3_STANL</name>
<keyword evidence="2" id="KW-1133">Transmembrane helix</keyword>
<organism evidence="3 4">
    <name type="scientific">Stackebrandtia nassauensis (strain DSM 44728 / CIP 108903 / NRRL B-16338 / NBRC 102104 / LLR-40K-21)</name>
    <dbReference type="NCBI Taxonomy" id="446470"/>
    <lineage>
        <taxon>Bacteria</taxon>
        <taxon>Bacillati</taxon>
        <taxon>Actinomycetota</taxon>
        <taxon>Actinomycetes</taxon>
        <taxon>Glycomycetales</taxon>
        <taxon>Glycomycetaceae</taxon>
        <taxon>Stackebrandtia</taxon>
    </lineage>
</organism>
<dbReference type="KEGG" id="sna:Snas_4894"/>
<evidence type="ECO:0000256" key="2">
    <source>
        <dbReference type="SAM" id="Phobius"/>
    </source>
</evidence>
<dbReference type="AlphaFoldDB" id="D3Q8U3"/>